<organism evidence="2 3">
    <name type="scientific">Goodea atripinnis</name>
    <dbReference type="NCBI Taxonomy" id="208336"/>
    <lineage>
        <taxon>Eukaryota</taxon>
        <taxon>Metazoa</taxon>
        <taxon>Chordata</taxon>
        <taxon>Craniata</taxon>
        <taxon>Vertebrata</taxon>
        <taxon>Euteleostomi</taxon>
        <taxon>Actinopterygii</taxon>
        <taxon>Neopterygii</taxon>
        <taxon>Teleostei</taxon>
        <taxon>Neoteleostei</taxon>
        <taxon>Acanthomorphata</taxon>
        <taxon>Ovalentaria</taxon>
        <taxon>Atherinomorphae</taxon>
        <taxon>Cyprinodontiformes</taxon>
        <taxon>Goodeidae</taxon>
        <taxon>Goodea</taxon>
    </lineage>
</organism>
<evidence type="ECO:0000313" key="3">
    <source>
        <dbReference type="Proteomes" id="UP001476798"/>
    </source>
</evidence>
<protein>
    <submittedName>
        <fullName evidence="2">Uncharacterized protein</fullName>
    </submittedName>
</protein>
<comment type="caution">
    <text evidence="2">The sequence shown here is derived from an EMBL/GenBank/DDBJ whole genome shotgun (WGS) entry which is preliminary data.</text>
</comment>
<name>A0ABV0PCM7_9TELE</name>
<proteinExistence type="predicted"/>
<feature type="region of interest" description="Disordered" evidence="1">
    <location>
        <begin position="1"/>
        <end position="28"/>
    </location>
</feature>
<gene>
    <name evidence="2" type="ORF">GOODEAATRI_008936</name>
</gene>
<evidence type="ECO:0000256" key="1">
    <source>
        <dbReference type="SAM" id="MobiDB-lite"/>
    </source>
</evidence>
<reference evidence="2 3" key="1">
    <citation type="submission" date="2021-06" db="EMBL/GenBank/DDBJ databases">
        <authorList>
            <person name="Palmer J.M."/>
        </authorList>
    </citation>
    <scope>NUCLEOTIDE SEQUENCE [LARGE SCALE GENOMIC DNA]</scope>
    <source>
        <strain evidence="2 3">GA_2019</strain>
        <tissue evidence="2">Muscle</tissue>
    </source>
</reference>
<evidence type="ECO:0000313" key="2">
    <source>
        <dbReference type="EMBL" id="MEQ2181200.1"/>
    </source>
</evidence>
<dbReference type="Proteomes" id="UP001476798">
    <property type="component" value="Unassembled WGS sequence"/>
</dbReference>
<dbReference type="EMBL" id="JAHRIO010070453">
    <property type="protein sequence ID" value="MEQ2181200.1"/>
    <property type="molecule type" value="Genomic_DNA"/>
</dbReference>
<keyword evidence="3" id="KW-1185">Reference proteome</keyword>
<sequence>MRSVARRTKLRKKAAATRWTNQRRRHGKCSQEAQKGVCFPLWSNTADEAASNYRKQTPTDGNELWCPLTPSDGYNPSDGARRHVLIASLGFLTGCSVEQPLFVAFINNSPNSVIFLLKSSALKQSFALIPFLVNFHD</sequence>
<accession>A0ABV0PCM7</accession>